<sequence>MRDRTDRGAPPASPSTRRALIRSTVWAAPVAVASVAMPAVAASPTCSPEPDPTAALAYDGSLSAWTQVATPGSFRTSTPVQFSARYAPGGANELGDVAVLSLDPVTSGAVTVQLTRESVCLAAGTYELSFRWTAFGRNNRGIWLTAAVLDAETGANIGGLAAKDQVTVPARSAHVSGTRSFRITLPRTAAIAVRYVIGFPAGSVGATNDIGVQAPAVTAL</sequence>
<evidence type="ECO:0000313" key="3">
    <source>
        <dbReference type="Proteomes" id="UP001589793"/>
    </source>
</evidence>
<reference evidence="2 3" key="1">
    <citation type="submission" date="2024-09" db="EMBL/GenBank/DDBJ databases">
        <authorList>
            <person name="Sun Q."/>
            <person name="Mori K."/>
        </authorList>
    </citation>
    <scope>NUCLEOTIDE SEQUENCE [LARGE SCALE GENOMIC DNA]</scope>
    <source>
        <strain evidence="2 3">CICC 10874</strain>
    </source>
</reference>
<evidence type="ECO:0008006" key="4">
    <source>
        <dbReference type="Google" id="ProtNLM"/>
    </source>
</evidence>
<keyword evidence="3" id="KW-1185">Reference proteome</keyword>
<dbReference type="Proteomes" id="UP001589793">
    <property type="component" value="Unassembled WGS sequence"/>
</dbReference>
<comment type="caution">
    <text evidence="2">The sequence shown here is derived from an EMBL/GenBank/DDBJ whole genome shotgun (WGS) entry which is preliminary data.</text>
</comment>
<dbReference type="InterPro" id="IPR006311">
    <property type="entry name" value="TAT_signal"/>
</dbReference>
<feature type="signal peptide" evidence="1">
    <location>
        <begin position="1"/>
        <end position="41"/>
    </location>
</feature>
<dbReference type="RefSeq" id="WP_376979504.1">
    <property type="nucleotide sequence ID" value="NZ_JBHLSV010000006.1"/>
</dbReference>
<accession>A0ABV6RCN7</accession>
<evidence type="ECO:0000256" key="1">
    <source>
        <dbReference type="SAM" id="SignalP"/>
    </source>
</evidence>
<proteinExistence type="predicted"/>
<keyword evidence="1" id="KW-0732">Signal</keyword>
<gene>
    <name evidence="2" type="ORF">ACFFF6_07100</name>
</gene>
<feature type="chain" id="PRO_5045808911" description="Ig-like domain-containing protein" evidence="1">
    <location>
        <begin position="42"/>
        <end position="220"/>
    </location>
</feature>
<organism evidence="2 3">
    <name type="scientific">Brachybacterium hainanense</name>
    <dbReference type="NCBI Taxonomy" id="1541174"/>
    <lineage>
        <taxon>Bacteria</taxon>
        <taxon>Bacillati</taxon>
        <taxon>Actinomycetota</taxon>
        <taxon>Actinomycetes</taxon>
        <taxon>Micrococcales</taxon>
        <taxon>Dermabacteraceae</taxon>
        <taxon>Brachybacterium</taxon>
    </lineage>
</organism>
<protein>
    <recommendedName>
        <fullName evidence="4">Ig-like domain-containing protein</fullName>
    </recommendedName>
</protein>
<dbReference type="EMBL" id="JBHLSV010000006">
    <property type="protein sequence ID" value="MFC0673718.1"/>
    <property type="molecule type" value="Genomic_DNA"/>
</dbReference>
<dbReference type="PROSITE" id="PS51318">
    <property type="entry name" value="TAT"/>
    <property type="match status" value="1"/>
</dbReference>
<name>A0ABV6RCN7_9MICO</name>
<evidence type="ECO:0000313" key="2">
    <source>
        <dbReference type="EMBL" id="MFC0673718.1"/>
    </source>
</evidence>